<feature type="signal peptide" evidence="15">
    <location>
        <begin position="1"/>
        <end position="21"/>
    </location>
</feature>
<dbReference type="CDD" id="cd11065">
    <property type="entry name" value="CYP64-like"/>
    <property type="match status" value="1"/>
</dbReference>
<evidence type="ECO:0000256" key="5">
    <source>
        <dbReference type="ARBA" id="ARBA00022617"/>
    </source>
</evidence>
<evidence type="ECO:0000256" key="6">
    <source>
        <dbReference type="ARBA" id="ARBA00022692"/>
    </source>
</evidence>
<dbReference type="Gene3D" id="1.10.630.10">
    <property type="entry name" value="Cytochrome P450"/>
    <property type="match status" value="1"/>
</dbReference>
<evidence type="ECO:0000256" key="11">
    <source>
        <dbReference type="ARBA" id="ARBA00023033"/>
    </source>
</evidence>
<comment type="pathway">
    <text evidence="3">Secondary metabolite biosynthesis.</text>
</comment>
<reference evidence="16" key="1">
    <citation type="submission" date="2010-10" db="EMBL/GenBank/DDBJ databases">
        <title>Phanerochaete chrysosporium cytochrome P450.</title>
        <authorList>
            <person name="Hirosue S."/>
            <person name="Hiratsuka N."/>
            <person name="Ichinose H."/>
            <person name="Wariishi H."/>
        </authorList>
    </citation>
    <scope>NUCLEOTIDE SEQUENCE</scope>
    <source>
        <strain evidence="16">ATCC 34541</strain>
    </source>
</reference>
<evidence type="ECO:0000256" key="2">
    <source>
        <dbReference type="ARBA" id="ARBA00004167"/>
    </source>
</evidence>
<dbReference type="GO" id="GO:0004497">
    <property type="term" value="F:monooxygenase activity"/>
    <property type="evidence" value="ECO:0007669"/>
    <property type="project" value="UniProtKB-KW"/>
</dbReference>
<dbReference type="InterPro" id="IPR001128">
    <property type="entry name" value="Cyt_P450"/>
</dbReference>
<evidence type="ECO:0000256" key="3">
    <source>
        <dbReference type="ARBA" id="ARBA00005179"/>
    </source>
</evidence>
<keyword evidence="8" id="KW-1133">Transmembrane helix</keyword>
<keyword evidence="5 13" id="KW-0349">Heme</keyword>
<dbReference type="InterPro" id="IPR050364">
    <property type="entry name" value="Cytochrome_P450_fung"/>
</dbReference>
<keyword evidence="7 13" id="KW-0479">Metal-binding</keyword>
<sequence>MGFLTALLLVFVLLCVALVRAVRRRRARPPYPPGPPADPLIGHIRIMPSTDNAHEVFHDWAQQYGDVMSLDVLGTRYVILNSAEAATDLLEKRNSKYADRPTFPMYERVGWKDTLVFLPYGPYFRKQRKMLQLPLGEGESHRLPTHRGARDVRNALHIMSDPDNTDAFVHRYTTAVTMELAYGHRVVSNDDEYLKAADMVIDVLRSVTRPSLLDVSPIFEYLPAWFPGAWFVKCIKEIKPVVLREIQHPVSVVQQELMAGTAKPSFVSQQLEDLSRESGLSQEDLYTVSMVAHQIFGGGSETGWHTIMTFIACMLTNPDVQRKGEEELDSVVGRGRLPDFTDRDSLPYIDCIVKETMRWQPVVPLSVPHKAMEDDEYRGMHIPKGATIIPNARSITWDERHFHEPRTYKPERFLPRPQGAGEDFPQGAVFGWGRRLCPGRYLADDVVWLAIARILAVFDIQKAVDADGNVVEPHIEFTTVLTSHPKPFPCSLRPRSEKAAELVRQAYDMHMANVAV</sequence>
<evidence type="ECO:0000256" key="14">
    <source>
        <dbReference type="RuleBase" id="RU000461"/>
    </source>
</evidence>
<gene>
    <name evidence="16" type="primary">PcCYP_59c1</name>
</gene>
<feature type="chain" id="PRO_5003476197" evidence="15">
    <location>
        <begin position="22"/>
        <end position="516"/>
    </location>
</feature>
<dbReference type="InterPro" id="IPR002401">
    <property type="entry name" value="Cyt_P450_E_grp-I"/>
</dbReference>
<dbReference type="GO" id="GO:0005506">
    <property type="term" value="F:iron ion binding"/>
    <property type="evidence" value="ECO:0007669"/>
    <property type="project" value="InterPro"/>
</dbReference>
<evidence type="ECO:0000256" key="7">
    <source>
        <dbReference type="ARBA" id="ARBA00022723"/>
    </source>
</evidence>
<dbReference type="VEuPathDB" id="FungiDB:AGR57_1012"/>
<evidence type="ECO:0000256" key="15">
    <source>
        <dbReference type="SAM" id="SignalP"/>
    </source>
</evidence>
<keyword evidence="11 14" id="KW-0503">Monooxygenase</keyword>
<dbReference type="PANTHER" id="PTHR46300">
    <property type="entry name" value="P450, PUTATIVE (EUROFUNG)-RELATED-RELATED"/>
    <property type="match status" value="1"/>
</dbReference>
<dbReference type="PRINTS" id="PR00463">
    <property type="entry name" value="EP450I"/>
</dbReference>
<comment type="similarity">
    <text evidence="4 14">Belongs to the cytochrome P450 family.</text>
</comment>
<dbReference type="GO" id="GO:0020037">
    <property type="term" value="F:heme binding"/>
    <property type="evidence" value="ECO:0007669"/>
    <property type="project" value="InterPro"/>
</dbReference>
<dbReference type="PRINTS" id="PR00385">
    <property type="entry name" value="P450"/>
</dbReference>
<dbReference type="EMBL" id="AB597865">
    <property type="protein sequence ID" value="BAL05152.1"/>
    <property type="molecule type" value="mRNA"/>
</dbReference>
<dbReference type="GO" id="GO:0016705">
    <property type="term" value="F:oxidoreductase activity, acting on paired donors, with incorporation or reduction of molecular oxygen"/>
    <property type="evidence" value="ECO:0007669"/>
    <property type="project" value="InterPro"/>
</dbReference>
<dbReference type="SUPFAM" id="SSF48264">
    <property type="entry name" value="Cytochrome P450"/>
    <property type="match status" value="1"/>
</dbReference>
<evidence type="ECO:0000256" key="12">
    <source>
        <dbReference type="ARBA" id="ARBA00023136"/>
    </source>
</evidence>
<dbReference type="Pfam" id="PF00067">
    <property type="entry name" value="p450"/>
    <property type="match status" value="1"/>
</dbReference>
<organism evidence="16">
    <name type="scientific">Phanerodontia chrysosporium</name>
    <name type="common">White-rot fungus</name>
    <name type="synonym">Sporotrichum pruinosum</name>
    <dbReference type="NCBI Taxonomy" id="2822231"/>
    <lineage>
        <taxon>Eukaryota</taxon>
        <taxon>Fungi</taxon>
        <taxon>Dikarya</taxon>
        <taxon>Basidiomycota</taxon>
        <taxon>Agaricomycotina</taxon>
        <taxon>Agaricomycetes</taxon>
        <taxon>Polyporales</taxon>
        <taxon>Phanerochaetaceae</taxon>
        <taxon>Phanerodontia</taxon>
    </lineage>
</organism>
<dbReference type="PANTHER" id="PTHR46300:SF7">
    <property type="entry name" value="P450, PUTATIVE (EUROFUNG)-RELATED"/>
    <property type="match status" value="1"/>
</dbReference>
<comment type="subcellular location">
    <subcellularLocation>
        <location evidence="2">Membrane</location>
        <topology evidence="2">Single-pass membrane protein</topology>
    </subcellularLocation>
</comment>
<dbReference type="AlphaFoldDB" id="G5EJU0"/>
<protein>
    <submittedName>
        <fullName evidence="16">Cytochrome P450</fullName>
    </submittedName>
</protein>
<name>G5EJU0_PHACH</name>
<evidence type="ECO:0000256" key="9">
    <source>
        <dbReference type="ARBA" id="ARBA00023002"/>
    </source>
</evidence>
<evidence type="ECO:0000256" key="4">
    <source>
        <dbReference type="ARBA" id="ARBA00010617"/>
    </source>
</evidence>
<evidence type="ECO:0000256" key="8">
    <source>
        <dbReference type="ARBA" id="ARBA00022989"/>
    </source>
</evidence>
<keyword evidence="15" id="KW-0732">Signal</keyword>
<keyword evidence="6" id="KW-0812">Transmembrane</keyword>
<dbReference type="InterPro" id="IPR036396">
    <property type="entry name" value="Cyt_P450_sf"/>
</dbReference>
<evidence type="ECO:0000256" key="13">
    <source>
        <dbReference type="PIRSR" id="PIRSR602401-1"/>
    </source>
</evidence>
<dbReference type="GO" id="GO:0016020">
    <property type="term" value="C:membrane"/>
    <property type="evidence" value="ECO:0007669"/>
    <property type="project" value="UniProtKB-SubCell"/>
</dbReference>
<keyword evidence="10 13" id="KW-0408">Iron</keyword>
<feature type="binding site" description="axial binding residue" evidence="13">
    <location>
        <position position="437"/>
    </location>
    <ligand>
        <name>heme</name>
        <dbReference type="ChEBI" id="CHEBI:30413"/>
    </ligand>
    <ligandPart>
        <name>Fe</name>
        <dbReference type="ChEBI" id="CHEBI:18248"/>
    </ligandPart>
</feature>
<proteinExistence type="evidence at transcript level"/>
<evidence type="ECO:0000256" key="1">
    <source>
        <dbReference type="ARBA" id="ARBA00001971"/>
    </source>
</evidence>
<keyword evidence="9 14" id="KW-0560">Oxidoreductase</keyword>
<accession>G5EJU0</accession>
<evidence type="ECO:0000256" key="10">
    <source>
        <dbReference type="ARBA" id="ARBA00023004"/>
    </source>
</evidence>
<evidence type="ECO:0000313" key="16">
    <source>
        <dbReference type="EMBL" id="BAL05152.1"/>
    </source>
</evidence>
<comment type="cofactor">
    <cofactor evidence="1 13">
        <name>heme</name>
        <dbReference type="ChEBI" id="CHEBI:30413"/>
    </cofactor>
</comment>
<keyword evidence="12" id="KW-0472">Membrane</keyword>
<dbReference type="PROSITE" id="PS00086">
    <property type="entry name" value="CYTOCHROME_P450"/>
    <property type="match status" value="1"/>
</dbReference>
<dbReference type="InterPro" id="IPR017972">
    <property type="entry name" value="Cyt_P450_CS"/>
</dbReference>